<dbReference type="PANTHER" id="PTHR30313">
    <property type="entry name" value="DNA PRIMASE"/>
    <property type="match status" value="1"/>
</dbReference>
<keyword evidence="6 12" id="KW-0479">Metal-binding</keyword>
<sequence length="612" mass="71191">MKISELKDLINQKLNIVSVISNFISLSKKGNNYIGLCPFHEDKNASLTTNETKKIYKCFSCGEAGGIVEFIQKFKKISFMEALKIAATMANIDESEFSFLNKEFKQNFTYDQIKIYDLLDFTNTFYKTNYLKSELARNYAKERKIDSPQIRQRFDIGFADNKTKEYLIENDYQLNELKNAGIINENFNSIINNRLTFGIRNQDGKIVAFSGRDLTNNSSAKYVNSTENLVFKKSSILYNYHNAKDEIFNKKEVYIVEGFMDVIAFYKAGIENVIAIMGVELSSAHINPLKGVKINLFLDNDQAGKTATYKLIKKLANHNNVVSVIKNTYNKDADEILLSQGKEVLIKMLNENKVSTIDFAFNSLFEDFNLDKQKDFNNINEFCRKIDDTFGLAPPSIKNYLTSLIKEKLNFDYKFKSSFTPRSFSENRPVYKPKINEKNLLIKLKAEKRNELLIMLLSNPDMVNYFFDDSLKWELLTQGTSDDFYSHYEKNISIKDKSKSDQIKAGIVNFLHKKIYSELSKTYLVDEKQLLDLIKNYVDQNWDYWILKDKENIDTINQIRRITRLLTMSYLDIQKPKRLNTSVFINKLQNIKSLAEACESDEKYIKYLKDKK</sequence>
<evidence type="ECO:0000256" key="2">
    <source>
        <dbReference type="ARBA" id="ARBA00022515"/>
    </source>
</evidence>
<keyword evidence="11 12" id="KW-0804">Transcription</keyword>
<accession>A0AAX3EZ15</accession>
<keyword evidence="9" id="KW-0460">Magnesium</keyword>
<dbReference type="InterPro" id="IPR013264">
    <property type="entry name" value="DNAG_N"/>
</dbReference>
<keyword evidence="1 12" id="KW-0240">DNA-directed RNA polymerase</keyword>
<keyword evidence="3 12" id="KW-0808">Transferase</keyword>
<dbReference type="SMART" id="SM00493">
    <property type="entry name" value="TOPRIM"/>
    <property type="match status" value="1"/>
</dbReference>
<dbReference type="Gene3D" id="3.90.980.10">
    <property type="entry name" value="DNA primase, catalytic core, N-terminal domain"/>
    <property type="match status" value="1"/>
</dbReference>
<evidence type="ECO:0000313" key="14">
    <source>
        <dbReference type="EMBL" id="UZW64222.1"/>
    </source>
</evidence>
<evidence type="ECO:0000256" key="6">
    <source>
        <dbReference type="ARBA" id="ARBA00022723"/>
    </source>
</evidence>
<dbReference type="Pfam" id="PF13662">
    <property type="entry name" value="Toprim_4"/>
    <property type="match status" value="1"/>
</dbReference>
<evidence type="ECO:0000256" key="5">
    <source>
        <dbReference type="ARBA" id="ARBA00022705"/>
    </source>
</evidence>
<keyword evidence="10 12" id="KW-0238">DNA-binding</keyword>
<dbReference type="GO" id="GO:0005737">
    <property type="term" value="C:cytoplasm"/>
    <property type="evidence" value="ECO:0007669"/>
    <property type="project" value="TreeGrafter"/>
</dbReference>
<protein>
    <recommendedName>
        <fullName evidence="12">DNA primase</fullName>
        <ecNumber evidence="12">2.7.7.101</ecNumber>
    </recommendedName>
</protein>
<dbReference type="SMART" id="SM00400">
    <property type="entry name" value="ZnF_CHCC"/>
    <property type="match status" value="1"/>
</dbReference>
<comment type="catalytic activity">
    <reaction evidence="12">
        <text>ssDNA + n NTP = ssDNA/pppN(pN)n-1 hybrid + (n-1) diphosphate.</text>
        <dbReference type="EC" id="2.7.7.101"/>
    </reaction>
</comment>
<comment type="subunit">
    <text evidence="12">Monomer. Interacts with DnaB.</text>
</comment>
<dbReference type="AlphaFoldDB" id="A0AAX3EZ15"/>
<dbReference type="InterPro" id="IPR050219">
    <property type="entry name" value="DnaG_primase"/>
</dbReference>
<evidence type="ECO:0000256" key="1">
    <source>
        <dbReference type="ARBA" id="ARBA00022478"/>
    </source>
</evidence>
<dbReference type="InterPro" id="IPR036977">
    <property type="entry name" value="DNA_primase_Znf_CHC2"/>
</dbReference>
<dbReference type="Gene3D" id="3.40.1360.10">
    <property type="match status" value="1"/>
</dbReference>
<dbReference type="HAMAP" id="MF_00974">
    <property type="entry name" value="DNA_primase_DnaG"/>
    <property type="match status" value="1"/>
</dbReference>
<organism evidence="14 15">
    <name type="scientific">Mycoplasmopsis synoviae</name>
    <name type="common">Mycoplasma synoviae</name>
    <dbReference type="NCBI Taxonomy" id="2109"/>
    <lineage>
        <taxon>Bacteria</taxon>
        <taxon>Bacillati</taxon>
        <taxon>Mycoplasmatota</taxon>
        <taxon>Mycoplasmoidales</taxon>
        <taxon>Metamycoplasmataceae</taxon>
        <taxon>Mycoplasmopsis</taxon>
    </lineage>
</organism>
<proteinExistence type="inferred from homology"/>
<dbReference type="EMBL" id="CP107525">
    <property type="protein sequence ID" value="UZW64222.1"/>
    <property type="molecule type" value="Genomic_DNA"/>
</dbReference>
<dbReference type="RefSeq" id="WP_233091175.1">
    <property type="nucleotide sequence ID" value="NZ_CP034544.1"/>
</dbReference>
<dbReference type="InterPro" id="IPR037068">
    <property type="entry name" value="DNA_primase_core_N_sf"/>
</dbReference>
<dbReference type="SUPFAM" id="SSF57783">
    <property type="entry name" value="Zinc beta-ribbon"/>
    <property type="match status" value="1"/>
</dbReference>
<keyword evidence="5 12" id="KW-0235">DNA replication</keyword>
<keyword evidence="2 12" id="KW-0639">Primosome</keyword>
<evidence type="ECO:0000313" key="15">
    <source>
        <dbReference type="Proteomes" id="UP001164481"/>
    </source>
</evidence>
<dbReference type="Pfam" id="PF08275">
    <property type="entry name" value="DNAG_N"/>
    <property type="match status" value="1"/>
</dbReference>
<comment type="function">
    <text evidence="12">RNA polymerase that catalyzes the synthesis of short RNA molecules used as primers for DNA polymerase during DNA replication.</text>
</comment>
<evidence type="ECO:0000256" key="9">
    <source>
        <dbReference type="ARBA" id="ARBA00022842"/>
    </source>
</evidence>
<dbReference type="EC" id="2.7.7.101" evidence="12"/>
<dbReference type="InterPro" id="IPR002694">
    <property type="entry name" value="Znf_CHC2"/>
</dbReference>
<dbReference type="GO" id="GO:0000428">
    <property type="term" value="C:DNA-directed RNA polymerase complex"/>
    <property type="evidence" value="ECO:0007669"/>
    <property type="project" value="UniProtKB-KW"/>
</dbReference>
<feature type="domain" description="Toprim" evidence="13">
    <location>
        <begin position="251"/>
        <end position="330"/>
    </location>
</feature>
<dbReference type="CDD" id="cd03364">
    <property type="entry name" value="TOPRIM_DnaG_primases"/>
    <property type="match status" value="1"/>
</dbReference>
<dbReference type="InterPro" id="IPR006171">
    <property type="entry name" value="TOPRIM_dom"/>
</dbReference>
<feature type="zinc finger region" description="CHC2-type" evidence="12">
    <location>
        <begin position="37"/>
        <end position="61"/>
    </location>
</feature>
<keyword evidence="8 12" id="KW-0862">Zinc</keyword>
<evidence type="ECO:0000259" key="13">
    <source>
        <dbReference type="PROSITE" id="PS50880"/>
    </source>
</evidence>
<dbReference type="Pfam" id="PF01807">
    <property type="entry name" value="Zn_ribbon_DnaG"/>
    <property type="match status" value="1"/>
</dbReference>
<dbReference type="InterPro" id="IPR006295">
    <property type="entry name" value="DNA_primase_DnaG"/>
</dbReference>
<dbReference type="GO" id="GO:0008270">
    <property type="term" value="F:zinc ion binding"/>
    <property type="evidence" value="ECO:0007669"/>
    <property type="project" value="UniProtKB-UniRule"/>
</dbReference>
<evidence type="ECO:0000256" key="8">
    <source>
        <dbReference type="ARBA" id="ARBA00022833"/>
    </source>
</evidence>
<name>A0AAX3EZ15_MYCSY</name>
<dbReference type="NCBIfam" id="TIGR01391">
    <property type="entry name" value="dnaG"/>
    <property type="match status" value="1"/>
</dbReference>
<dbReference type="GO" id="GO:0003899">
    <property type="term" value="F:DNA-directed RNA polymerase activity"/>
    <property type="evidence" value="ECO:0007669"/>
    <property type="project" value="UniProtKB-UniRule"/>
</dbReference>
<dbReference type="Proteomes" id="UP001164481">
    <property type="component" value="Chromosome"/>
</dbReference>
<dbReference type="PROSITE" id="PS50880">
    <property type="entry name" value="TOPRIM"/>
    <property type="match status" value="1"/>
</dbReference>
<dbReference type="InterPro" id="IPR030846">
    <property type="entry name" value="DnaG_bac"/>
</dbReference>
<keyword evidence="7 12" id="KW-0863">Zinc-finger</keyword>
<dbReference type="Gene3D" id="3.90.580.10">
    <property type="entry name" value="Zinc finger, CHC2-type domain"/>
    <property type="match status" value="1"/>
</dbReference>
<dbReference type="GO" id="GO:0006269">
    <property type="term" value="P:DNA replication, synthesis of primer"/>
    <property type="evidence" value="ECO:0007669"/>
    <property type="project" value="UniProtKB-UniRule"/>
</dbReference>
<evidence type="ECO:0000256" key="7">
    <source>
        <dbReference type="ARBA" id="ARBA00022771"/>
    </source>
</evidence>
<comment type="similarity">
    <text evidence="12">Belongs to the DnaG primase family.</text>
</comment>
<reference evidence="14" key="2">
    <citation type="submission" date="2022-11" db="EMBL/GenBank/DDBJ databases">
        <title>complete genomes of mycoplasma synoviae ZX313 strain and SD2 strain.</title>
        <authorList>
            <person name="Zhong Q."/>
        </authorList>
    </citation>
    <scope>NUCLEOTIDE SEQUENCE</scope>
    <source>
        <strain evidence="14">SD2</strain>
    </source>
</reference>
<evidence type="ECO:0000256" key="10">
    <source>
        <dbReference type="ARBA" id="ARBA00023125"/>
    </source>
</evidence>
<comment type="domain">
    <text evidence="12">Contains an N-terminal zinc-binding domain, a central core domain that contains the primase activity, and a C-terminal DnaB-binding domain.</text>
</comment>
<dbReference type="PANTHER" id="PTHR30313:SF2">
    <property type="entry name" value="DNA PRIMASE"/>
    <property type="match status" value="1"/>
</dbReference>
<dbReference type="InterPro" id="IPR034151">
    <property type="entry name" value="TOPRIM_DnaG_bac"/>
</dbReference>
<evidence type="ECO:0000256" key="11">
    <source>
        <dbReference type="ARBA" id="ARBA00023163"/>
    </source>
</evidence>
<dbReference type="GO" id="GO:0003677">
    <property type="term" value="F:DNA binding"/>
    <property type="evidence" value="ECO:0007669"/>
    <property type="project" value="UniProtKB-KW"/>
</dbReference>
<dbReference type="GO" id="GO:1990077">
    <property type="term" value="C:primosome complex"/>
    <property type="evidence" value="ECO:0007669"/>
    <property type="project" value="UniProtKB-KW"/>
</dbReference>
<reference evidence="14" key="1">
    <citation type="submission" date="2022-10" db="EMBL/GenBank/DDBJ databases">
        <authorList>
            <person name="Wei X."/>
        </authorList>
    </citation>
    <scope>NUCLEOTIDE SEQUENCE</scope>
    <source>
        <strain evidence="14">SD2</strain>
    </source>
</reference>
<gene>
    <name evidence="12 14" type="primary">dnaG</name>
    <name evidence="14" type="ORF">OIE46_02435</name>
</gene>
<evidence type="ECO:0000256" key="12">
    <source>
        <dbReference type="HAMAP-Rule" id="MF_00974"/>
    </source>
</evidence>
<keyword evidence="4 12" id="KW-0548">Nucleotidyltransferase</keyword>
<dbReference type="SUPFAM" id="SSF56731">
    <property type="entry name" value="DNA primase core"/>
    <property type="match status" value="1"/>
</dbReference>
<evidence type="ECO:0000256" key="3">
    <source>
        <dbReference type="ARBA" id="ARBA00022679"/>
    </source>
</evidence>
<comment type="cofactor">
    <cofactor evidence="12">
        <name>Zn(2+)</name>
        <dbReference type="ChEBI" id="CHEBI:29105"/>
    </cofactor>
    <text evidence="12">Binds 1 zinc ion per monomer.</text>
</comment>
<evidence type="ECO:0000256" key="4">
    <source>
        <dbReference type="ARBA" id="ARBA00022695"/>
    </source>
</evidence>